<evidence type="ECO:0000313" key="2">
    <source>
        <dbReference type="Proteomes" id="UP001497522"/>
    </source>
</evidence>
<reference evidence="1 2" key="1">
    <citation type="submission" date="2024-03" db="EMBL/GenBank/DDBJ databases">
        <authorList>
            <consortium name="ELIXIR-Norway"/>
            <consortium name="Elixir Norway"/>
        </authorList>
    </citation>
    <scope>NUCLEOTIDE SEQUENCE [LARGE SCALE GENOMIC DNA]</scope>
</reference>
<gene>
    <name evidence="1" type="ORF">CSSPJE1EN2_LOCUS14504</name>
</gene>
<protein>
    <submittedName>
        <fullName evidence="1">Uncharacterized protein</fullName>
    </submittedName>
</protein>
<name>A0ABP1B9I1_9BRYO</name>
<dbReference type="Proteomes" id="UP001497522">
    <property type="component" value="Chromosome 2"/>
</dbReference>
<sequence>MSVMAAVLIAGSTKEKFLMPRLVESYKKILVIACEEASEWSMANPRLGVDLTYSNPSSLEEVLQKRVEVSNYKFKEMIQKAHTYPQTQGDQLRMLSELQNVGQETSPKLKHRYAQSSAHKCRISFLRRIKIIVDTEKLYTNLVKGTQFWGFLGTEDAGKSTFIKGNIK</sequence>
<keyword evidence="2" id="KW-1185">Reference proteome</keyword>
<dbReference type="EMBL" id="OZ023703">
    <property type="protein sequence ID" value="CAK9871907.1"/>
    <property type="molecule type" value="Genomic_DNA"/>
</dbReference>
<organism evidence="1 2">
    <name type="scientific">Sphagnum jensenii</name>
    <dbReference type="NCBI Taxonomy" id="128206"/>
    <lineage>
        <taxon>Eukaryota</taxon>
        <taxon>Viridiplantae</taxon>
        <taxon>Streptophyta</taxon>
        <taxon>Embryophyta</taxon>
        <taxon>Bryophyta</taxon>
        <taxon>Sphagnophytina</taxon>
        <taxon>Sphagnopsida</taxon>
        <taxon>Sphagnales</taxon>
        <taxon>Sphagnaceae</taxon>
        <taxon>Sphagnum</taxon>
    </lineage>
</organism>
<evidence type="ECO:0000313" key="1">
    <source>
        <dbReference type="EMBL" id="CAK9871907.1"/>
    </source>
</evidence>
<proteinExistence type="predicted"/>
<accession>A0ABP1B9I1</accession>